<evidence type="ECO:0000313" key="1">
    <source>
        <dbReference type="EMBL" id="KAK4007315.1"/>
    </source>
</evidence>
<organism evidence="1 2">
    <name type="scientific">Daphnia magna</name>
    <dbReference type="NCBI Taxonomy" id="35525"/>
    <lineage>
        <taxon>Eukaryota</taxon>
        <taxon>Metazoa</taxon>
        <taxon>Ecdysozoa</taxon>
        <taxon>Arthropoda</taxon>
        <taxon>Crustacea</taxon>
        <taxon>Branchiopoda</taxon>
        <taxon>Diplostraca</taxon>
        <taxon>Cladocera</taxon>
        <taxon>Anomopoda</taxon>
        <taxon>Daphniidae</taxon>
        <taxon>Daphnia</taxon>
    </lineage>
</organism>
<sequence>MEEFRHKREVAVNLFDISNRRLVRQGTVIVDVLVEDERPRKPFQQEFIVVPEIMEECVLGLDALYEQKFMIDGRERRVYRVRESDQLQNDDKPTMMVAVRTKIPPSSSSVVENEIGDVKLSLDTACFLVKNPRLPAGLRLDSFVSTQLYNGVACDFRSAHPIASCSTRTTVIGSATFEASLPDVAENLKRELRSLLLENHNIFAFQTSYLGNTGLVKHVIDTQGQGLIRKKPYRASLRQREVAKKIINELLAKDIISPSSLLGQPKSC</sequence>
<dbReference type="InterPro" id="IPR043502">
    <property type="entry name" value="DNA/RNA_pol_sf"/>
</dbReference>
<comment type="caution">
    <text evidence="1">The sequence shown here is derived from an EMBL/GenBank/DDBJ whole genome shotgun (WGS) entry which is preliminary data.</text>
</comment>
<evidence type="ECO:0000313" key="2">
    <source>
        <dbReference type="Proteomes" id="UP001234178"/>
    </source>
</evidence>
<accession>A0ABQ9Z4C4</accession>
<dbReference type="Proteomes" id="UP001234178">
    <property type="component" value="Unassembled WGS sequence"/>
</dbReference>
<name>A0ABQ9Z4C4_9CRUS</name>
<proteinExistence type="predicted"/>
<reference evidence="1 2" key="1">
    <citation type="journal article" date="2023" name="Nucleic Acids Res.">
        <title>The hologenome of Daphnia magna reveals possible DNA methylation and microbiome-mediated evolution of the host genome.</title>
        <authorList>
            <person name="Chaturvedi A."/>
            <person name="Li X."/>
            <person name="Dhandapani V."/>
            <person name="Marshall H."/>
            <person name="Kissane S."/>
            <person name="Cuenca-Cambronero M."/>
            <person name="Asole G."/>
            <person name="Calvet F."/>
            <person name="Ruiz-Romero M."/>
            <person name="Marangio P."/>
            <person name="Guigo R."/>
            <person name="Rago D."/>
            <person name="Mirbahai L."/>
            <person name="Eastwood N."/>
            <person name="Colbourne J.K."/>
            <person name="Zhou J."/>
            <person name="Mallon E."/>
            <person name="Orsini L."/>
        </authorList>
    </citation>
    <scope>NUCLEOTIDE SEQUENCE [LARGE SCALE GENOMIC DNA]</scope>
    <source>
        <strain evidence="1">LRV0_1</strain>
    </source>
</reference>
<dbReference type="SUPFAM" id="SSF56672">
    <property type="entry name" value="DNA/RNA polymerases"/>
    <property type="match status" value="1"/>
</dbReference>
<dbReference type="EMBL" id="JAOYFB010000002">
    <property type="protein sequence ID" value="KAK4007315.1"/>
    <property type="molecule type" value="Genomic_DNA"/>
</dbReference>
<gene>
    <name evidence="1" type="ORF">OUZ56_012475</name>
</gene>
<protein>
    <submittedName>
        <fullName evidence="1">Uncharacterized protein</fullName>
    </submittedName>
</protein>
<keyword evidence="2" id="KW-1185">Reference proteome</keyword>